<evidence type="ECO:0000256" key="1">
    <source>
        <dbReference type="ARBA" id="ARBA00001938"/>
    </source>
</evidence>
<dbReference type="GO" id="GO:0005737">
    <property type="term" value="C:cytoplasm"/>
    <property type="evidence" value="ECO:0007669"/>
    <property type="project" value="TreeGrafter"/>
</dbReference>
<dbReference type="AlphaFoldDB" id="A0A832V2B7"/>
<dbReference type="PROSITE" id="PS00189">
    <property type="entry name" value="LIPOYL"/>
    <property type="match status" value="1"/>
</dbReference>
<dbReference type="InterPro" id="IPR000089">
    <property type="entry name" value="Biotin_lipoyl"/>
</dbReference>
<dbReference type="InterPro" id="IPR036625">
    <property type="entry name" value="E3-bd_dom_sf"/>
</dbReference>
<dbReference type="SUPFAM" id="SSF47005">
    <property type="entry name" value="Peripheral subunit-binding domain of 2-oxo acid dehydrogenase complex"/>
    <property type="match status" value="1"/>
</dbReference>
<keyword evidence="3" id="KW-0808">Transferase</keyword>
<dbReference type="Gene3D" id="2.40.50.100">
    <property type="match status" value="1"/>
</dbReference>
<dbReference type="InterPro" id="IPR001078">
    <property type="entry name" value="2-oxoacid_DH_actylTfrase"/>
</dbReference>
<sequence>MAKEFKFPDVGEGIHEGVLVKWLVKEGDKISEHQNVAEIETDKAVVEMPSPFGGVVLKLNFKQGDTVRVGEVLMVVGEAGEKYTPGAAKEERKAPAPQKKEEKFFGVIGEIAVSDRVIPPAPETVQATPVVRALAKQLNVDINKVKGTGQGSRITEEDVRQASSVKPQAAPAIRHKYDMYGHLERLPLKGVRKIIAEKMVESFYTAPPVTVMDEADVTELSKVRETAKAQAQKKGIHITYMPYIMKALLAAFKEYPNLNASLDTQFNEIIVKLYFNFGVAVDTEEGLIVPVVKGVNTKSVEEIAKEVAELSEKARSRKIDLADLRGGTFTITNYGSIGTQFGTPIINYPESAILGLGRIQEKPVVKDGKIVVRKMLPISLTFDHRIVDGAYAARFITVLIKNLENPELLLKQ</sequence>
<feature type="domain" description="Lipoyl-binding" evidence="6">
    <location>
        <begin position="2"/>
        <end position="77"/>
    </location>
</feature>
<dbReference type="GO" id="GO:0016407">
    <property type="term" value="F:acetyltransferase activity"/>
    <property type="evidence" value="ECO:0007669"/>
    <property type="project" value="TreeGrafter"/>
</dbReference>
<evidence type="ECO:0000256" key="5">
    <source>
        <dbReference type="ARBA" id="ARBA00023315"/>
    </source>
</evidence>
<dbReference type="SUPFAM" id="SSF52777">
    <property type="entry name" value="CoA-dependent acyltransferases"/>
    <property type="match status" value="1"/>
</dbReference>
<evidence type="ECO:0000256" key="4">
    <source>
        <dbReference type="ARBA" id="ARBA00022823"/>
    </source>
</evidence>
<dbReference type="GO" id="GO:0031405">
    <property type="term" value="F:lipoic acid binding"/>
    <property type="evidence" value="ECO:0007669"/>
    <property type="project" value="TreeGrafter"/>
</dbReference>
<dbReference type="Proteomes" id="UP000646946">
    <property type="component" value="Unassembled WGS sequence"/>
</dbReference>
<dbReference type="SUPFAM" id="SSF51230">
    <property type="entry name" value="Single hybrid motif"/>
    <property type="match status" value="1"/>
</dbReference>
<dbReference type="Pfam" id="PF02817">
    <property type="entry name" value="E3_binding"/>
    <property type="match status" value="1"/>
</dbReference>
<dbReference type="EMBL" id="DVAB01000037">
    <property type="protein sequence ID" value="HIK00763.1"/>
    <property type="molecule type" value="Genomic_DNA"/>
</dbReference>
<evidence type="ECO:0000313" key="8">
    <source>
        <dbReference type="EMBL" id="HIK00763.1"/>
    </source>
</evidence>
<evidence type="ECO:0000259" key="7">
    <source>
        <dbReference type="PROSITE" id="PS51826"/>
    </source>
</evidence>
<dbReference type="InterPro" id="IPR011053">
    <property type="entry name" value="Single_hybrid_motif"/>
</dbReference>
<dbReference type="PROSITE" id="PS50968">
    <property type="entry name" value="BIOTINYL_LIPOYL"/>
    <property type="match status" value="1"/>
</dbReference>
<evidence type="ECO:0000256" key="2">
    <source>
        <dbReference type="ARBA" id="ARBA00007317"/>
    </source>
</evidence>
<dbReference type="Pfam" id="PF00198">
    <property type="entry name" value="2-oxoacid_dh"/>
    <property type="match status" value="1"/>
</dbReference>
<organism evidence="8 9">
    <name type="scientific">Candidatus Naiadarchaeum limnaeum</name>
    <dbReference type="NCBI Taxonomy" id="2756139"/>
    <lineage>
        <taxon>Archaea</taxon>
        <taxon>Candidatus Undinarchaeota</taxon>
        <taxon>Candidatus Undinarchaeia</taxon>
        <taxon>Candidatus Naiadarchaeales</taxon>
        <taxon>Candidatus Naiadarchaeaceae</taxon>
        <taxon>Candidatus Naiadarchaeum</taxon>
    </lineage>
</organism>
<comment type="cofactor">
    <cofactor evidence="1">
        <name>(R)-lipoate</name>
        <dbReference type="ChEBI" id="CHEBI:83088"/>
    </cofactor>
</comment>
<dbReference type="CDD" id="cd06849">
    <property type="entry name" value="lipoyl_domain"/>
    <property type="match status" value="1"/>
</dbReference>
<dbReference type="InterPro" id="IPR003016">
    <property type="entry name" value="2-oxoA_DH_lipoyl-BS"/>
</dbReference>
<comment type="similarity">
    <text evidence="2">Belongs to the 2-oxoacid dehydrogenase family.</text>
</comment>
<feature type="domain" description="Peripheral subunit-binding (PSBD)" evidence="7">
    <location>
        <begin position="126"/>
        <end position="163"/>
    </location>
</feature>
<protein>
    <submittedName>
        <fullName evidence="8">2-oxo acid dehydrogenase subunit E2</fullName>
    </submittedName>
</protein>
<dbReference type="PROSITE" id="PS51826">
    <property type="entry name" value="PSBD"/>
    <property type="match status" value="1"/>
</dbReference>
<accession>A0A832V2B7</accession>
<dbReference type="Pfam" id="PF00364">
    <property type="entry name" value="Biotin_lipoyl"/>
    <property type="match status" value="1"/>
</dbReference>
<dbReference type="InterPro" id="IPR004167">
    <property type="entry name" value="PSBD"/>
</dbReference>
<keyword evidence="5" id="KW-0012">Acyltransferase</keyword>
<keyword evidence="9" id="KW-1185">Reference proteome</keyword>
<dbReference type="Gene3D" id="3.30.559.10">
    <property type="entry name" value="Chloramphenicol acetyltransferase-like domain"/>
    <property type="match status" value="1"/>
</dbReference>
<evidence type="ECO:0000259" key="6">
    <source>
        <dbReference type="PROSITE" id="PS50968"/>
    </source>
</evidence>
<dbReference type="PANTHER" id="PTHR43178">
    <property type="entry name" value="DIHYDROLIPOAMIDE ACETYLTRANSFERASE COMPONENT OF PYRUVATE DEHYDROGENASE COMPLEX"/>
    <property type="match status" value="1"/>
</dbReference>
<name>A0A832V2B7_9ARCH</name>
<evidence type="ECO:0000313" key="9">
    <source>
        <dbReference type="Proteomes" id="UP000646946"/>
    </source>
</evidence>
<dbReference type="PANTHER" id="PTHR43178:SF5">
    <property type="entry name" value="LIPOAMIDE ACYLTRANSFERASE COMPONENT OF BRANCHED-CHAIN ALPHA-KETO ACID DEHYDROGENASE COMPLEX, MITOCHONDRIAL"/>
    <property type="match status" value="1"/>
</dbReference>
<reference evidence="8 9" key="1">
    <citation type="journal article" name="Nat. Commun.">
        <title>Undinarchaeota illuminate DPANN phylogeny and the impact of gene transfer on archaeal evolution.</title>
        <authorList>
            <person name="Dombrowski N."/>
            <person name="Williams T.A."/>
            <person name="Sun J."/>
            <person name="Woodcroft B.J."/>
            <person name="Lee J.H."/>
            <person name="Minh B.Q."/>
            <person name="Rinke C."/>
            <person name="Spang A."/>
        </authorList>
    </citation>
    <scope>NUCLEOTIDE SEQUENCE [LARGE SCALE GENOMIC DNA]</scope>
    <source>
        <strain evidence="8">MAG_bin1129</strain>
    </source>
</reference>
<dbReference type="InterPro" id="IPR023213">
    <property type="entry name" value="CAT-like_dom_sf"/>
</dbReference>
<evidence type="ECO:0000256" key="3">
    <source>
        <dbReference type="ARBA" id="ARBA00022679"/>
    </source>
</evidence>
<comment type="caution">
    <text evidence="8">The sequence shown here is derived from an EMBL/GenBank/DDBJ whole genome shotgun (WGS) entry which is preliminary data.</text>
</comment>
<dbReference type="Gene3D" id="4.10.320.10">
    <property type="entry name" value="E3-binding domain"/>
    <property type="match status" value="1"/>
</dbReference>
<keyword evidence="4" id="KW-0450">Lipoyl</keyword>
<dbReference type="FunFam" id="3.30.559.10:FF:000007">
    <property type="entry name" value="Dihydrolipoamide acetyltransferase component of pyruvate dehydrogenase complex"/>
    <property type="match status" value="1"/>
</dbReference>
<dbReference type="InterPro" id="IPR050743">
    <property type="entry name" value="2-oxoacid_DH_E2_comp"/>
</dbReference>
<proteinExistence type="inferred from homology"/>
<gene>
    <name evidence="8" type="ORF">H1016_04470</name>
</gene>